<dbReference type="InterPro" id="IPR029063">
    <property type="entry name" value="SAM-dependent_MTases_sf"/>
</dbReference>
<proteinExistence type="predicted"/>
<dbReference type="InterPro" id="IPR007848">
    <property type="entry name" value="Small_mtfrase_dom"/>
</dbReference>
<feature type="domain" description="Methyltransferase small" evidence="3">
    <location>
        <begin position="21"/>
        <end position="151"/>
    </location>
</feature>
<dbReference type="EMBL" id="JAPDDT010000005">
    <property type="protein sequence ID" value="MCW1923686.1"/>
    <property type="molecule type" value="Genomic_DNA"/>
</dbReference>
<name>A0ABT3GJM2_9BACT</name>
<evidence type="ECO:0000259" key="3">
    <source>
        <dbReference type="Pfam" id="PF05175"/>
    </source>
</evidence>
<dbReference type="GO" id="GO:0008168">
    <property type="term" value="F:methyltransferase activity"/>
    <property type="evidence" value="ECO:0007669"/>
    <property type="project" value="UniProtKB-KW"/>
</dbReference>
<organism evidence="4 5">
    <name type="scientific">Luteolibacter arcticus</name>
    <dbReference type="NCBI Taxonomy" id="1581411"/>
    <lineage>
        <taxon>Bacteria</taxon>
        <taxon>Pseudomonadati</taxon>
        <taxon>Verrucomicrobiota</taxon>
        <taxon>Verrucomicrobiia</taxon>
        <taxon>Verrucomicrobiales</taxon>
        <taxon>Verrucomicrobiaceae</taxon>
        <taxon>Luteolibacter</taxon>
    </lineage>
</organism>
<sequence length="377" mass="41455">MNQGSSTFDQYFTPESLICRLIEEVPLKKVKRIADFAVGKGALLLEAKKIWPEAELLGIDRDPKMVCSLKTNPTSGTWICENFLEWAPKQDGAAKAAYQSDLILLNPPFSLKAHPCLSIPFQGAVYRCSIALAFISYALRFLRKGGAILAILPHGVVHSKRDAALWSAIGKTFDLDILEDHVAERFHGCQVRCITVKIFNRRPKIHAKTAKPLEVVPDASAALQLSRGCFDHVSYKNADCRGRRGHLLIHTTNLKDGKIVGRFARLSAALPYKEYEGSLIVFPRVGRPSKEKVVFIADAKGLQFTSCVMVVACGEMSTAQAVFSAISEAWNSFRNCYGGTGAQYTTLEKVKDFIRSLPEAEGVEESSLKRSCSLAGG</sequence>
<evidence type="ECO:0000313" key="4">
    <source>
        <dbReference type="EMBL" id="MCW1923686.1"/>
    </source>
</evidence>
<keyword evidence="1 4" id="KW-0489">Methyltransferase</keyword>
<evidence type="ECO:0000256" key="2">
    <source>
        <dbReference type="ARBA" id="ARBA00022691"/>
    </source>
</evidence>
<keyword evidence="5" id="KW-1185">Reference proteome</keyword>
<gene>
    <name evidence="4" type="ORF">OKA05_14060</name>
</gene>
<accession>A0ABT3GJM2</accession>
<dbReference type="Pfam" id="PF05175">
    <property type="entry name" value="MTS"/>
    <property type="match status" value="1"/>
</dbReference>
<dbReference type="PRINTS" id="PR00507">
    <property type="entry name" value="N12N6MTFRASE"/>
</dbReference>
<dbReference type="RefSeq" id="WP_264487795.1">
    <property type="nucleotide sequence ID" value="NZ_JAPDDT010000005.1"/>
</dbReference>
<dbReference type="Gene3D" id="3.40.50.150">
    <property type="entry name" value="Vaccinia Virus protein VP39"/>
    <property type="match status" value="1"/>
</dbReference>
<evidence type="ECO:0000313" key="5">
    <source>
        <dbReference type="Proteomes" id="UP001320876"/>
    </source>
</evidence>
<keyword evidence="1 4" id="KW-0808">Transferase</keyword>
<dbReference type="SUPFAM" id="SSF53335">
    <property type="entry name" value="S-adenosyl-L-methionine-dependent methyltransferases"/>
    <property type="match status" value="1"/>
</dbReference>
<dbReference type="Proteomes" id="UP001320876">
    <property type="component" value="Unassembled WGS sequence"/>
</dbReference>
<evidence type="ECO:0000256" key="1">
    <source>
        <dbReference type="ARBA" id="ARBA00022603"/>
    </source>
</evidence>
<keyword evidence="2" id="KW-0949">S-adenosyl-L-methionine</keyword>
<dbReference type="CDD" id="cd02440">
    <property type="entry name" value="AdoMet_MTases"/>
    <property type="match status" value="1"/>
</dbReference>
<dbReference type="GO" id="GO:0032259">
    <property type="term" value="P:methylation"/>
    <property type="evidence" value="ECO:0007669"/>
    <property type="project" value="UniProtKB-KW"/>
</dbReference>
<protein>
    <submittedName>
        <fullName evidence="4">Methyltransferase</fullName>
    </submittedName>
</protein>
<reference evidence="4 5" key="1">
    <citation type="submission" date="2022-10" db="EMBL/GenBank/DDBJ databases">
        <title>Luteolibacter arcticus strain CCTCC AB 2014275, whole genome shotgun sequencing project.</title>
        <authorList>
            <person name="Zhao G."/>
            <person name="Shen L."/>
        </authorList>
    </citation>
    <scope>NUCLEOTIDE SEQUENCE [LARGE SCALE GENOMIC DNA]</scope>
    <source>
        <strain evidence="4 5">CCTCC AB 2014275</strain>
    </source>
</reference>
<comment type="caution">
    <text evidence="4">The sequence shown here is derived from an EMBL/GenBank/DDBJ whole genome shotgun (WGS) entry which is preliminary data.</text>
</comment>